<dbReference type="EnsemblMetazoa" id="CLYHEMT023886.1">
    <property type="protein sequence ID" value="CLYHEMP023886.1"/>
    <property type="gene ID" value="CLYHEMG023886"/>
</dbReference>
<sequence length="132" mass="15176">MDDSQVIQCEIDKNDLFGLEGYERIPISFQRGSYFDTVEYQFVPEIYTYYIMDKRKLTYKQATSFMCGKHQPTAYHVSKLNQEEVYARVNSTVDGGILIQSSLEEIFGQGTDGIVIRTDSEMIPINLCNFVS</sequence>
<organism evidence="1 2">
    <name type="scientific">Clytia hemisphaerica</name>
    <dbReference type="NCBI Taxonomy" id="252671"/>
    <lineage>
        <taxon>Eukaryota</taxon>
        <taxon>Metazoa</taxon>
        <taxon>Cnidaria</taxon>
        <taxon>Hydrozoa</taxon>
        <taxon>Hydroidolina</taxon>
        <taxon>Leptothecata</taxon>
        <taxon>Obeliida</taxon>
        <taxon>Clytiidae</taxon>
        <taxon>Clytia</taxon>
    </lineage>
</organism>
<dbReference type="AlphaFoldDB" id="A0A7M6DR25"/>
<dbReference type="Proteomes" id="UP000594262">
    <property type="component" value="Unplaced"/>
</dbReference>
<evidence type="ECO:0000313" key="2">
    <source>
        <dbReference type="Proteomes" id="UP000594262"/>
    </source>
</evidence>
<protein>
    <submittedName>
        <fullName evidence="1">Uncharacterized protein</fullName>
    </submittedName>
</protein>
<proteinExistence type="predicted"/>
<reference evidence="1" key="1">
    <citation type="submission" date="2021-01" db="UniProtKB">
        <authorList>
            <consortium name="EnsemblMetazoa"/>
        </authorList>
    </citation>
    <scope>IDENTIFICATION</scope>
</reference>
<accession>A0A7M6DR25</accession>
<evidence type="ECO:0000313" key="1">
    <source>
        <dbReference type="EnsemblMetazoa" id="CLYHEMP023886.1"/>
    </source>
</evidence>
<keyword evidence="2" id="KW-1185">Reference proteome</keyword>
<name>A0A7M6DR25_9CNID</name>